<sequence length="260" mass="29633">MSEKKKIVSIEDRIPKLKQARKKKANRRLVFYLSIFFVLIFIIVYLQSPLSNIHRLEVEGNEFLPKETIIQSSGLTTSDNMWRIDKDEAIKRIEENEEVEKVSISRGFPATVTIKVTELGRVGYLQQADSYRALLTNGSISEKKWDQPNSDAPTLYGFSDDKYLKEMAEELGQLPASITGLISEIHYKPTEDNQFVIQLFMNDGREVQGTIRTFATNMEAYPSIAAQLDPEVDGVLHMGVGTYFEPAEKEKEESEQEEGQ</sequence>
<dbReference type="GeneID" id="34221323"/>
<evidence type="ECO:0000259" key="9">
    <source>
        <dbReference type="PROSITE" id="PS51779"/>
    </source>
</evidence>
<feature type="domain" description="POTRA" evidence="9">
    <location>
        <begin position="51"/>
        <end position="119"/>
    </location>
</feature>
<dbReference type="PROSITE" id="PS51779">
    <property type="entry name" value="POTRA"/>
    <property type="match status" value="1"/>
</dbReference>
<evidence type="ECO:0000256" key="4">
    <source>
        <dbReference type="ARBA" id="ARBA00022692"/>
    </source>
</evidence>
<protein>
    <recommendedName>
        <fullName evidence="8">Cell division protein DivIB</fullName>
    </recommendedName>
</protein>
<keyword evidence="4 8" id="KW-0812">Transmembrane</keyword>
<dbReference type="Gene3D" id="3.10.20.310">
    <property type="entry name" value="membrane protein fhac"/>
    <property type="match status" value="1"/>
</dbReference>
<evidence type="ECO:0000256" key="3">
    <source>
        <dbReference type="ARBA" id="ARBA00022618"/>
    </source>
</evidence>
<keyword evidence="3 8" id="KW-0132">Cell division</keyword>
<comment type="function">
    <text evidence="8">Cell division protein that may be involved in stabilizing or promoting the assembly of the division complex.</text>
</comment>
<dbReference type="HOGENOM" id="CLU_046278_2_1_9"/>
<evidence type="ECO:0000256" key="6">
    <source>
        <dbReference type="ARBA" id="ARBA00023136"/>
    </source>
</evidence>
<name>A0A075LK06_9BACI</name>
<dbReference type="GO" id="GO:0032153">
    <property type="term" value="C:cell division site"/>
    <property type="evidence" value="ECO:0007669"/>
    <property type="project" value="UniProtKB-UniRule"/>
</dbReference>
<dbReference type="PANTHER" id="PTHR37820:SF1">
    <property type="entry name" value="CELL DIVISION PROTEIN FTSQ"/>
    <property type="match status" value="1"/>
</dbReference>
<dbReference type="EMBL" id="CP008876">
    <property type="protein sequence ID" value="AIF66287.1"/>
    <property type="molecule type" value="Genomic_DNA"/>
</dbReference>
<organism evidence="10 11">
    <name type="scientific">Terribacillus saccharophilus</name>
    <dbReference type="NCBI Taxonomy" id="361277"/>
    <lineage>
        <taxon>Bacteria</taxon>
        <taxon>Bacillati</taxon>
        <taxon>Bacillota</taxon>
        <taxon>Bacilli</taxon>
        <taxon>Bacillales</taxon>
        <taxon>Bacillaceae</taxon>
        <taxon>Terribacillus</taxon>
    </lineage>
</organism>
<dbReference type="InterPro" id="IPR050487">
    <property type="entry name" value="FtsQ_DivIB"/>
</dbReference>
<dbReference type="HAMAP" id="MF_00912">
    <property type="entry name" value="DivIB"/>
    <property type="match status" value="1"/>
</dbReference>
<keyword evidence="5 8" id="KW-1133">Transmembrane helix</keyword>
<dbReference type="RefSeq" id="WP_038559964.1">
    <property type="nucleotide sequence ID" value="NZ_CP008876.1"/>
</dbReference>
<evidence type="ECO:0000256" key="8">
    <source>
        <dbReference type="HAMAP-Rule" id="MF_00912"/>
    </source>
</evidence>
<gene>
    <name evidence="8" type="primary">divIB</name>
    <name evidence="10" type="ORF">GZ22_06405</name>
</gene>
<dbReference type="KEGG" id="tap:GZ22_06405"/>
<dbReference type="AlphaFoldDB" id="A0A075LK06"/>
<evidence type="ECO:0000256" key="5">
    <source>
        <dbReference type="ARBA" id="ARBA00022989"/>
    </source>
</evidence>
<keyword evidence="7 8" id="KW-0131">Cell cycle</keyword>
<reference evidence="10 11" key="1">
    <citation type="submission" date="2014-07" db="EMBL/GenBank/DDBJ databases">
        <title>Complete genome sequence of a moderately halophilic bacterium Terribacillus aidingensis MP602, isolated from Cryptomeria fortunei in Tianmu mountain in China.</title>
        <authorList>
            <person name="Wang Y."/>
            <person name="Lu P."/>
            <person name="Zhang L."/>
        </authorList>
    </citation>
    <scope>NUCLEOTIDE SEQUENCE [LARGE SCALE GENOMIC DNA]</scope>
    <source>
        <strain evidence="10 11">MP602</strain>
    </source>
</reference>
<feature type="transmembrane region" description="Helical" evidence="8">
    <location>
        <begin position="29"/>
        <end position="46"/>
    </location>
</feature>
<dbReference type="Gene3D" id="3.40.50.10960">
    <property type="match status" value="1"/>
</dbReference>
<evidence type="ECO:0000256" key="1">
    <source>
        <dbReference type="ARBA" id="ARBA00004370"/>
    </source>
</evidence>
<dbReference type="GO" id="GO:0043093">
    <property type="term" value="P:FtsZ-dependent cytokinesis"/>
    <property type="evidence" value="ECO:0007669"/>
    <property type="project" value="UniProtKB-UniRule"/>
</dbReference>
<comment type="subcellular location">
    <subcellularLocation>
        <location evidence="8">Cell membrane</location>
        <topology evidence="8">Single-pass type II membrane protein</topology>
    </subcellularLocation>
    <subcellularLocation>
        <location evidence="1">Membrane</location>
    </subcellularLocation>
    <text evidence="8">Localizes to the division septum.</text>
</comment>
<dbReference type="InterPro" id="IPR034746">
    <property type="entry name" value="POTRA"/>
</dbReference>
<dbReference type="InterPro" id="IPR005548">
    <property type="entry name" value="Cell_div_FtsQ/DivIB_C"/>
</dbReference>
<dbReference type="InterPro" id="IPR026580">
    <property type="entry name" value="DivIB"/>
</dbReference>
<accession>A0A075LK06</accession>
<dbReference type="OrthoDB" id="1819027at2"/>
<evidence type="ECO:0000256" key="7">
    <source>
        <dbReference type="ARBA" id="ARBA00023306"/>
    </source>
</evidence>
<dbReference type="Pfam" id="PF03799">
    <property type="entry name" value="FtsQ_DivIB_C"/>
    <property type="match status" value="1"/>
</dbReference>
<evidence type="ECO:0000313" key="10">
    <source>
        <dbReference type="EMBL" id="AIF66287.1"/>
    </source>
</evidence>
<dbReference type="PANTHER" id="PTHR37820">
    <property type="entry name" value="CELL DIVISION PROTEIN DIVIB"/>
    <property type="match status" value="1"/>
</dbReference>
<dbReference type="InterPro" id="IPR013685">
    <property type="entry name" value="POTRA_FtsQ_type"/>
</dbReference>
<evidence type="ECO:0000256" key="2">
    <source>
        <dbReference type="ARBA" id="ARBA00022475"/>
    </source>
</evidence>
<dbReference type="GO" id="GO:0005886">
    <property type="term" value="C:plasma membrane"/>
    <property type="evidence" value="ECO:0007669"/>
    <property type="project" value="UniProtKB-SubCell"/>
</dbReference>
<keyword evidence="2 8" id="KW-1003">Cell membrane</keyword>
<keyword evidence="6 8" id="KW-0472">Membrane</keyword>
<proteinExistence type="inferred from homology"/>
<comment type="similarity">
    <text evidence="8">Belongs to the FtsQ/DivIB family. DivIB subfamily.</text>
</comment>
<dbReference type="Proteomes" id="UP000027980">
    <property type="component" value="Chromosome"/>
</dbReference>
<evidence type="ECO:0000313" key="11">
    <source>
        <dbReference type="Proteomes" id="UP000027980"/>
    </source>
</evidence>
<dbReference type="Pfam" id="PF08478">
    <property type="entry name" value="POTRA_1"/>
    <property type="match status" value="1"/>
</dbReference>